<evidence type="ECO:0000313" key="17">
    <source>
        <dbReference type="Proteomes" id="UP000494119"/>
    </source>
</evidence>
<feature type="binding site" evidence="13">
    <location>
        <position position="183"/>
    </location>
    <ligand>
        <name>substrate</name>
    </ligand>
</feature>
<sequence length="304" mass="32692">MTNLKEGARELRAADAVASVLDEVRAQYGAAFDAAIARNVADALAEDVGPVDQTGRLVPADEVRDARIIVREDAVLCGVLWFDGVVKQVDARIEVRWHYREGERMTADTIVCSLRGPARSLLTAERNAMNFLQLLSGVASVTRRYVDMIAHTHTRILDTRKTLPGLRLAQKYAVRVGGGANQRLALYDGILIKENHIAAAGGVGAAMDAAIALNAGVPIQIEVETLEQLDAALAHGAKSVLLDNFSFEMMREAVKRTAGGAVLEVSGGVNFDTVRTIAETGVDRVSIGALTKDVRATDYSMRIV</sequence>
<feature type="binding site" evidence="13">
    <location>
        <position position="243"/>
    </location>
    <ligand>
        <name>substrate</name>
    </ligand>
</feature>
<evidence type="ECO:0000256" key="8">
    <source>
        <dbReference type="ARBA" id="ARBA00022679"/>
    </source>
</evidence>
<evidence type="ECO:0000256" key="10">
    <source>
        <dbReference type="ARBA" id="ARBA00047445"/>
    </source>
</evidence>
<dbReference type="Pfam" id="PF02749">
    <property type="entry name" value="QRPTase_N"/>
    <property type="match status" value="1"/>
</dbReference>
<dbReference type="Gene3D" id="3.90.1170.20">
    <property type="entry name" value="Quinolinate phosphoribosyl transferase, N-terminal domain"/>
    <property type="match status" value="1"/>
</dbReference>
<organism evidence="16 17">
    <name type="scientific">Paraburkholderia caffeinitolerans</name>
    <dbReference type="NCBI Taxonomy" id="1723730"/>
    <lineage>
        <taxon>Bacteria</taxon>
        <taxon>Pseudomonadati</taxon>
        <taxon>Pseudomonadota</taxon>
        <taxon>Betaproteobacteria</taxon>
        <taxon>Burkholderiales</taxon>
        <taxon>Burkholderiaceae</taxon>
        <taxon>Paraburkholderia</taxon>
    </lineage>
</organism>
<feature type="binding site" evidence="13">
    <location>
        <position position="222"/>
    </location>
    <ligand>
        <name>substrate</name>
    </ligand>
</feature>
<comment type="function">
    <text evidence="1">Involved in the catabolism of quinolinic acid (QA).</text>
</comment>
<dbReference type="AlphaFoldDB" id="A0A6J5FVR9"/>
<dbReference type="Proteomes" id="UP000494119">
    <property type="component" value="Unassembled WGS sequence"/>
</dbReference>
<proteinExistence type="inferred from homology"/>
<dbReference type="EC" id="2.4.2.19" evidence="5"/>
<feature type="binding site" evidence="13">
    <location>
        <begin position="287"/>
        <end position="289"/>
    </location>
    <ligand>
        <name>substrate</name>
    </ligand>
</feature>
<reference evidence="16 17" key="1">
    <citation type="submission" date="2020-04" db="EMBL/GenBank/DDBJ databases">
        <authorList>
            <person name="De Canck E."/>
        </authorList>
    </citation>
    <scope>NUCLEOTIDE SEQUENCE [LARGE SCALE GENOMIC DNA]</scope>
    <source>
        <strain evidence="16 17">LMG 28688</strain>
    </source>
</reference>
<evidence type="ECO:0000259" key="14">
    <source>
        <dbReference type="Pfam" id="PF01729"/>
    </source>
</evidence>
<dbReference type="UniPathway" id="UPA00253">
    <property type="reaction ID" value="UER00331"/>
</dbReference>
<evidence type="ECO:0000256" key="6">
    <source>
        <dbReference type="ARBA" id="ARBA00022642"/>
    </source>
</evidence>
<dbReference type="FunFam" id="3.20.20.70:FF:000030">
    <property type="entry name" value="Nicotinate-nucleotide pyrophosphorylase, carboxylating"/>
    <property type="match status" value="1"/>
</dbReference>
<comment type="catalytic activity">
    <reaction evidence="10">
        <text>nicotinate beta-D-ribonucleotide + CO2 + diphosphate = quinolinate + 5-phospho-alpha-D-ribose 1-diphosphate + 2 H(+)</text>
        <dbReference type="Rhea" id="RHEA:12733"/>
        <dbReference type="ChEBI" id="CHEBI:15378"/>
        <dbReference type="ChEBI" id="CHEBI:16526"/>
        <dbReference type="ChEBI" id="CHEBI:29959"/>
        <dbReference type="ChEBI" id="CHEBI:33019"/>
        <dbReference type="ChEBI" id="CHEBI:57502"/>
        <dbReference type="ChEBI" id="CHEBI:58017"/>
        <dbReference type="EC" id="2.4.2.19"/>
    </reaction>
</comment>
<dbReference type="InterPro" id="IPR004393">
    <property type="entry name" value="NadC"/>
</dbReference>
<keyword evidence="7 12" id="KW-0328">Glycosyltransferase</keyword>
<evidence type="ECO:0000256" key="5">
    <source>
        <dbReference type="ARBA" id="ARBA00011944"/>
    </source>
</evidence>
<dbReference type="CDD" id="cd01572">
    <property type="entry name" value="QPRTase"/>
    <property type="match status" value="1"/>
</dbReference>
<dbReference type="InterPro" id="IPR002638">
    <property type="entry name" value="Quinolinate_PRibosylTrfase_C"/>
</dbReference>
<evidence type="ECO:0000256" key="13">
    <source>
        <dbReference type="PIRSR" id="PIRSR006250-1"/>
    </source>
</evidence>
<protein>
    <recommendedName>
        <fullName evidence="11">Probable nicotinate-nucleotide pyrophosphorylase [carboxylating]</fullName>
        <ecNumber evidence="5">2.4.2.19</ecNumber>
    </recommendedName>
    <alternativeName>
        <fullName evidence="9">Quinolinate phosphoribosyltransferase [decarboxylating]</fullName>
    </alternativeName>
</protein>
<dbReference type="PIRSF" id="PIRSF006250">
    <property type="entry name" value="NadC_ModD"/>
    <property type="match status" value="1"/>
</dbReference>
<evidence type="ECO:0000259" key="15">
    <source>
        <dbReference type="Pfam" id="PF02749"/>
    </source>
</evidence>
<feature type="binding site" evidence="13">
    <location>
        <position position="126"/>
    </location>
    <ligand>
        <name>substrate</name>
    </ligand>
</feature>
<feature type="binding site" evidence="13">
    <location>
        <begin position="266"/>
        <end position="268"/>
    </location>
    <ligand>
        <name>substrate</name>
    </ligand>
</feature>
<keyword evidence="8 12" id="KW-0808">Transferase</keyword>
<dbReference type="NCBIfam" id="TIGR00078">
    <property type="entry name" value="nadC"/>
    <property type="match status" value="1"/>
</dbReference>
<evidence type="ECO:0000256" key="9">
    <source>
        <dbReference type="ARBA" id="ARBA00033102"/>
    </source>
</evidence>
<accession>A0A6J5FVR9</accession>
<evidence type="ECO:0000256" key="3">
    <source>
        <dbReference type="ARBA" id="ARBA00009400"/>
    </source>
</evidence>
<dbReference type="SUPFAM" id="SSF54675">
    <property type="entry name" value="Nicotinate/Quinolinate PRTase N-terminal domain-like"/>
    <property type="match status" value="1"/>
</dbReference>
<dbReference type="GO" id="GO:0009435">
    <property type="term" value="P:NAD+ biosynthetic process"/>
    <property type="evidence" value="ECO:0007669"/>
    <property type="project" value="UniProtKB-UniPathway"/>
</dbReference>
<evidence type="ECO:0000313" key="16">
    <source>
        <dbReference type="EMBL" id="CAB3786426.1"/>
    </source>
</evidence>
<dbReference type="InterPro" id="IPR027277">
    <property type="entry name" value="NadC/ModD"/>
</dbReference>
<dbReference type="Gene3D" id="3.20.20.70">
    <property type="entry name" value="Aldolase class I"/>
    <property type="match status" value="1"/>
</dbReference>
<feature type="binding site" evidence="13">
    <location>
        <begin position="159"/>
        <end position="161"/>
    </location>
    <ligand>
        <name>substrate</name>
    </ligand>
</feature>
<feature type="domain" description="Quinolinate phosphoribosyl transferase N-terminal" evidence="15">
    <location>
        <begin position="55"/>
        <end position="136"/>
    </location>
</feature>
<gene>
    <name evidence="16" type="primary">nadC</name>
    <name evidence="16" type="ORF">LMG28688_02267</name>
</gene>
<dbReference type="EMBL" id="CADIKL010000009">
    <property type="protein sequence ID" value="CAB3786426.1"/>
    <property type="molecule type" value="Genomic_DNA"/>
</dbReference>
<dbReference type="InterPro" id="IPR036068">
    <property type="entry name" value="Nicotinate_pribotase-like_C"/>
</dbReference>
<dbReference type="FunFam" id="3.90.1170.20:FF:000001">
    <property type="entry name" value="Nicotinate-nucleotide diphosphorylase (Carboxylating)"/>
    <property type="match status" value="1"/>
</dbReference>
<evidence type="ECO:0000256" key="7">
    <source>
        <dbReference type="ARBA" id="ARBA00022676"/>
    </source>
</evidence>
<feature type="binding site" evidence="13">
    <location>
        <position position="193"/>
    </location>
    <ligand>
        <name>substrate</name>
    </ligand>
</feature>
<comment type="pathway">
    <text evidence="2">Cofactor biosynthesis; NAD(+) biosynthesis; nicotinate D-ribonucleotide from quinolinate: step 1/1.</text>
</comment>
<dbReference type="PANTHER" id="PTHR32179">
    <property type="entry name" value="NICOTINATE-NUCLEOTIDE PYROPHOSPHORYLASE [CARBOXYLATING]"/>
    <property type="match status" value="1"/>
</dbReference>
<dbReference type="SUPFAM" id="SSF51690">
    <property type="entry name" value="Nicotinate/Quinolinate PRTase C-terminal domain-like"/>
    <property type="match status" value="1"/>
</dbReference>
<evidence type="ECO:0000256" key="11">
    <source>
        <dbReference type="ARBA" id="ARBA00069173"/>
    </source>
</evidence>
<dbReference type="Pfam" id="PF01729">
    <property type="entry name" value="QRPTase_C"/>
    <property type="match status" value="1"/>
</dbReference>
<dbReference type="GO" id="GO:0004514">
    <property type="term" value="F:nicotinate-nucleotide diphosphorylase (carboxylating) activity"/>
    <property type="evidence" value="ECO:0007669"/>
    <property type="project" value="UniProtKB-EC"/>
</dbReference>
<evidence type="ECO:0000256" key="4">
    <source>
        <dbReference type="ARBA" id="ARBA00011218"/>
    </source>
</evidence>
<dbReference type="InterPro" id="IPR037128">
    <property type="entry name" value="Quinolinate_PRibosylTase_N_sf"/>
</dbReference>
<evidence type="ECO:0000256" key="1">
    <source>
        <dbReference type="ARBA" id="ARBA00003237"/>
    </source>
</evidence>
<evidence type="ECO:0000256" key="12">
    <source>
        <dbReference type="PIRNR" id="PIRNR006250"/>
    </source>
</evidence>
<dbReference type="PANTHER" id="PTHR32179:SF3">
    <property type="entry name" value="NICOTINATE-NUCLEOTIDE PYROPHOSPHORYLASE [CARBOXYLATING]"/>
    <property type="match status" value="1"/>
</dbReference>
<evidence type="ECO:0000256" key="2">
    <source>
        <dbReference type="ARBA" id="ARBA00004893"/>
    </source>
</evidence>
<name>A0A6J5FVR9_9BURK</name>
<keyword evidence="17" id="KW-1185">Reference proteome</keyword>
<dbReference type="GO" id="GO:0034213">
    <property type="term" value="P:quinolinate catabolic process"/>
    <property type="evidence" value="ECO:0007669"/>
    <property type="project" value="TreeGrafter"/>
</dbReference>
<feature type="domain" description="Quinolinate phosphoribosyl transferase C-terminal" evidence="14">
    <location>
        <begin position="138"/>
        <end position="302"/>
    </location>
</feature>
<comment type="subunit">
    <text evidence="4">Hexamer formed by 3 homodimers.</text>
</comment>
<dbReference type="InterPro" id="IPR022412">
    <property type="entry name" value="Quinolinate_PRibosylTrfase_N"/>
</dbReference>
<dbReference type="RefSeq" id="WP_129562652.1">
    <property type="nucleotide sequence ID" value="NZ_CADIKL010000009.1"/>
</dbReference>
<dbReference type="GO" id="GO:0005737">
    <property type="term" value="C:cytoplasm"/>
    <property type="evidence" value="ECO:0007669"/>
    <property type="project" value="TreeGrafter"/>
</dbReference>
<comment type="similarity">
    <text evidence="3 12">Belongs to the NadC/ModD family.</text>
</comment>
<keyword evidence="6" id="KW-0662">Pyridine nucleotide biosynthesis</keyword>
<dbReference type="InterPro" id="IPR013785">
    <property type="entry name" value="Aldolase_TIM"/>
</dbReference>